<name>W0FN29_9BACT</name>
<dbReference type="PANTHER" id="PTHR11938:SF133">
    <property type="entry name" value="GLUTAMATE SYNTHASE (NADH)"/>
    <property type="match status" value="1"/>
</dbReference>
<organism evidence="16">
    <name type="scientific">uncultured bacterium Contig29</name>
    <dbReference type="NCBI Taxonomy" id="1393550"/>
    <lineage>
        <taxon>Bacteria</taxon>
        <taxon>environmental samples</taxon>
    </lineage>
</organism>
<dbReference type="PANTHER" id="PTHR11938">
    <property type="entry name" value="FAD NADPH DEHYDROGENASE/OXIDOREDUCTASE"/>
    <property type="match status" value="1"/>
</dbReference>
<dbReference type="GO" id="GO:0019676">
    <property type="term" value="P:ammonia assimilation cycle"/>
    <property type="evidence" value="ECO:0007669"/>
    <property type="project" value="TreeGrafter"/>
</dbReference>
<keyword evidence="13" id="KW-0003">3Fe-4S</keyword>
<dbReference type="SUPFAM" id="SSF69336">
    <property type="entry name" value="Alpha subunit of glutamate synthase, C-terminal domain"/>
    <property type="match status" value="1"/>
</dbReference>
<dbReference type="NCBIfam" id="NF008730">
    <property type="entry name" value="PRK11750.1"/>
    <property type="match status" value="1"/>
</dbReference>
<comment type="cofactor">
    <cofactor evidence="1">
        <name>FMN</name>
        <dbReference type="ChEBI" id="CHEBI:58210"/>
    </cofactor>
</comment>
<dbReference type="Gene3D" id="3.60.20.10">
    <property type="entry name" value="Glutamine Phosphoribosylpyrophosphate, subunit 1, domain 1"/>
    <property type="match status" value="1"/>
</dbReference>
<dbReference type="GO" id="GO:0006537">
    <property type="term" value="P:glutamate biosynthetic process"/>
    <property type="evidence" value="ECO:0007669"/>
    <property type="project" value="UniProtKB-KW"/>
</dbReference>
<dbReference type="PROSITE" id="PS51278">
    <property type="entry name" value="GATASE_TYPE_2"/>
    <property type="match status" value="1"/>
</dbReference>
<evidence type="ECO:0000256" key="13">
    <source>
        <dbReference type="ARBA" id="ARBA00023291"/>
    </source>
</evidence>
<dbReference type="Pfam" id="PF01493">
    <property type="entry name" value="GXGXG"/>
    <property type="match status" value="1"/>
</dbReference>
<dbReference type="SUPFAM" id="SSF51395">
    <property type="entry name" value="FMN-linked oxidoreductases"/>
    <property type="match status" value="1"/>
</dbReference>
<dbReference type="GO" id="GO:0046872">
    <property type="term" value="F:metal ion binding"/>
    <property type="evidence" value="ECO:0007669"/>
    <property type="project" value="UniProtKB-KW"/>
</dbReference>
<keyword evidence="5" id="KW-0285">Flavoprotein</keyword>
<evidence type="ECO:0000256" key="4">
    <source>
        <dbReference type="ARBA" id="ARBA00022605"/>
    </source>
</evidence>
<dbReference type="Pfam" id="PF00310">
    <property type="entry name" value="GATase_2"/>
    <property type="match status" value="1"/>
</dbReference>
<dbReference type="InterPro" id="IPR002932">
    <property type="entry name" value="Glu_synthdom"/>
</dbReference>
<evidence type="ECO:0000256" key="12">
    <source>
        <dbReference type="ARBA" id="ARBA00023164"/>
    </source>
</evidence>
<evidence type="ECO:0000259" key="15">
    <source>
        <dbReference type="PROSITE" id="PS51278"/>
    </source>
</evidence>
<evidence type="ECO:0000313" key="16">
    <source>
        <dbReference type="EMBL" id="AHF24395.1"/>
    </source>
</evidence>
<dbReference type="InterPro" id="IPR002489">
    <property type="entry name" value="Glu_synth_asu_C"/>
</dbReference>
<accession>W0FN29</accession>
<dbReference type="Gene3D" id="3.20.20.70">
    <property type="entry name" value="Aldolase class I"/>
    <property type="match status" value="2"/>
</dbReference>
<keyword evidence="10" id="KW-0408">Iron</keyword>
<keyword evidence="9" id="KW-0560">Oxidoreductase</keyword>
<evidence type="ECO:0000256" key="7">
    <source>
        <dbReference type="ARBA" id="ARBA00022723"/>
    </source>
</evidence>
<dbReference type="GO" id="GO:0015930">
    <property type="term" value="F:glutamate synthase activity"/>
    <property type="evidence" value="ECO:0007669"/>
    <property type="project" value="InterPro"/>
</dbReference>
<keyword evidence="4" id="KW-0028">Amino-acid biosynthesis</keyword>
<keyword evidence="12" id="KW-0314">Glutamate biosynthesis</keyword>
<dbReference type="GO" id="GO:0051538">
    <property type="term" value="F:3 iron, 4 sulfur cluster binding"/>
    <property type="evidence" value="ECO:0007669"/>
    <property type="project" value="UniProtKB-KW"/>
</dbReference>
<evidence type="ECO:0000256" key="6">
    <source>
        <dbReference type="ARBA" id="ARBA00022643"/>
    </source>
</evidence>
<dbReference type="InterPro" id="IPR029055">
    <property type="entry name" value="Ntn_hydrolases_N"/>
</dbReference>
<feature type="domain" description="Glutamine amidotransferase type-2" evidence="15">
    <location>
        <begin position="18"/>
        <end position="408"/>
    </location>
</feature>
<sequence>MMEDRYPMVDSSLEHDACGIGAIIDLKGPASHRTVSDALKIVERLAHRAGCDASGTTGDGVGILTQLPHTLLQHWAEENAISLGEEGTYGVGMFFFPQDREASAQARQDFEETASAQGLPVTAWREVPCRPELLGKGALETMPVIAQCIIRRPDNVHEGSAFDRRLYVLRRVFEKKRKDTYICSLSSRTVVYKGMMLVHQLRTFYTDLDRDDYTSQMALVHSRFSTNTEPSWPKAHPHRMLLHNGEINTIRGNADRMLAREETMRSASMRGSLEKVYPVVEPNGSDSMMLDNTVEFLCMNGFPPELAGMILLPEPWQGKKEKENWRDMYRYYSTMMEPWDGPAAILYTDGEKVCASLDRNGLRPLRCSETDDHRLILASEAGILYEENSHIIRRWRLKSGDLLSADLSTGRVMSGEEIKRYFSGLHPYAEWVRNGILKLDQLPVSNLNQRHESDDKRGQLLQAFGYAWEDIREMILPMAATGKEPIGAMGADEPIAVLSKTHPPLSSYFKQRFAQVTNPPIDALREQLKTDCAVYLGDDGNLLNPCAENCAVLELPTPVITAEELQRIREIDHPGFQVETLPILFTEETGLEGALNHLFESCQEAYARGTNILILSDRGVDRTHMAIPSLLAVSALEQYLVQHKMRTAISVVLESGEPRDAHQMALLIAYGARCVNPYLAHECIIALCESGQIPKPAGQAVRDYNQALTDAVLHIASKMGVSTMQAYQSAQLFEALGLNGDLVDRYFTNTLHRLDGKDLKSIEEDVLWHHGKAFSGQDCDRTPDSIGRHRLRTGKDAEEHLYSPETIHLLQQSVWNNDYGMFRKYADKLKNDGPKTIRGMLDFRFENCTEIPLEEVEPASEIVKRFKTGAMSYGSLSKEAHECLAEAMNGIGAKSNTGEGGELPERLGTALNSAIKQVASGRFGVTLKYLLSAKEIQIKMAQGAKPGEGGHLPGGKVSEEVARTRCSTPGISLISPPPHHDIYSIEDLAQLIYDLKCTNENARISVKLVSETGVGTIASGVAKAGAQVVLISGGEGGTGAAPLTSIHGAGLPWELGLAEAHQSLCKNGLREMVTLETDGKLMTGRDVAIALLLGAEEFAFATAPLVVMGCRMMRVCNLDTCPFGIATQNPELRKRFAGKPEYVQRFMFFIAEQLREIMAGLGARTVKELVGRGDLLKTADESPIDLSDLTRCRENRFFRKESEFDFRLQERADQRRLPIGTEVFNTDRTFGTLYASRQAASGASGKSVLRVRGCGGQSFGAFLPGDIQLILKGEANDYLGKGLSGGCIAVIPPEEGRTAEGDTLIGNVALYGATGGEAYIAGMAGERFCVRNSGAKAVVEGTGDHGCEYMTGGRVAVIGPIGDNFAAGMSGGIAYVLDREGELSRHLNNAMVEVYDLSEKEYAAELKEMLTLHAEITRSPKAGRILESFDAWLPFFRMVIPTEYRRLLERR</sequence>
<keyword evidence="11" id="KW-0411">Iron-sulfur</keyword>
<keyword evidence="8" id="KW-0315">Glutamine amidotransferase</keyword>
<comment type="similarity">
    <text evidence="3">Belongs to the glutamate synthase family.</text>
</comment>
<evidence type="ECO:0000256" key="1">
    <source>
        <dbReference type="ARBA" id="ARBA00001917"/>
    </source>
</evidence>
<dbReference type="CDD" id="cd00713">
    <property type="entry name" value="GltS"/>
    <property type="match status" value="1"/>
</dbReference>
<proteinExistence type="inferred from homology"/>
<dbReference type="InterPro" id="IPR006982">
    <property type="entry name" value="Glu_synth_centr_N"/>
</dbReference>
<dbReference type="Pfam" id="PF04898">
    <property type="entry name" value="Glu_syn_central"/>
    <property type="match status" value="1"/>
</dbReference>
<protein>
    <submittedName>
        <fullName evidence="16">Glutamate synthase</fullName>
    </submittedName>
</protein>
<evidence type="ECO:0000256" key="10">
    <source>
        <dbReference type="ARBA" id="ARBA00023004"/>
    </source>
</evidence>
<comment type="cofactor">
    <cofactor evidence="2">
        <name>[3Fe-4S] cluster</name>
        <dbReference type="ChEBI" id="CHEBI:21137"/>
    </cofactor>
</comment>
<evidence type="ECO:0000256" key="3">
    <source>
        <dbReference type="ARBA" id="ARBA00009716"/>
    </source>
</evidence>
<keyword evidence="6" id="KW-0288">FMN</keyword>
<evidence type="ECO:0000256" key="8">
    <source>
        <dbReference type="ARBA" id="ARBA00022962"/>
    </source>
</evidence>
<dbReference type="InterPro" id="IPR050711">
    <property type="entry name" value="ET-N_metabolism_enzyme"/>
</dbReference>
<dbReference type="Gene3D" id="2.160.20.60">
    <property type="entry name" value="Glutamate synthase, alpha subunit, C-terminal domain"/>
    <property type="match status" value="1"/>
</dbReference>
<comment type="pathway">
    <text evidence="14">Amino-acid biosynthesis.</text>
</comment>
<reference evidence="16" key="1">
    <citation type="journal article" date="2013" name="PLoS ONE">
        <title>Metagenomic insights into the carbohydrate-active enzymes carried by the microorganisms adhering to solid digesta in the rumen of cows.</title>
        <authorList>
            <person name="Wang L."/>
            <person name="Hatem A."/>
            <person name="Catalyurek U.V."/>
            <person name="Morrison M."/>
            <person name="Yu Z."/>
        </authorList>
    </citation>
    <scope>NUCLEOTIDE SEQUENCE</scope>
</reference>
<dbReference type="Pfam" id="PF01645">
    <property type="entry name" value="Glu_synthase"/>
    <property type="match status" value="1"/>
</dbReference>
<dbReference type="InterPro" id="IPR017932">
    <property type="entry name" value="GATase_2_dom"/>
</dbReference>
<evidence type="ECO:0000256" key="11">
    <source>
        <dbReference type="ARBA" id="ARBA00023014"/>
    </source>
</evidence>
<dbReference type="SUPFAM" id="SSF56235">
    <property type="entry name" value="N-terminal nucleophile aminohydrolases (Ntn hydrolases)"/>
    <property type="match status" value="1"/>
</dbReference>
<dbReference type="EMBL" id="KC246792">
    <property type="protein sequence ID" value="AHF24395.1"/>
    <property type="molecule type" value="Genomic_DNA"/>
</dbReference>
<evidence type="ECO:0000256" key="14">
    <source>
        <dbReference type="ARBA" id="ARBA00029440"/>
    </source>
</evidence>
<dbReference type="CDD" id="cd02808">
    <property type="entry name" value="GltS_FMN"/>
    <property type="match status" value="1"/>
</dbReference>
<keyword evidence="7" id="KW-0479">Metal-binding</keyword>
<dbReference type="InterPro" id="IPR036485">
    <property type="entry name" value="Glu_synth_asu_C_sf"/>
</dbReference>
<evidence type="ECO:0000256" key="5">
    <source>
        <dbReference type="ARBA" id="ARBA00022630"/>
    </source>
</evidence>
<evidence type="ECO:0000256" key="9">
    <source>
        <dbReference type="ARBA" id="ARBA00023002"/>
    </source>
</evidence>
<evidence type="ECO:0000256" key="2">
    <source>
        <dbReference type="ARBA" id="ARBA00001927"/>
    </source>
</evidence>
<dbReference type="InterPro" id="IPR013785">
    <property type="entry name" value="Aldolase_TIM"/>
</dbReference>